<evidence type="ECO:0000313" key="2">
    <source>
        <dbReference type="EMBL" id="GJT24891.1"/>
    </source>
</evidence>
<dbReference type="SUPFAM" id="SSF50249">
    <property type="entry name" value="Nucleic acid-binding proteins"/>
    <property type="match status" value="1"/>
</dbReference>
<sequence length="203" mass="21956">MGTKIRRTTDGTTTAEFTFFTNAGQKITGNSCSHLMEKYKATNNSQLPVEITNTIGEKHIFQIQFGESTKKGAGRFIVNDILDIQPAANAQITGDKLAAASALTLDQPGKKDEVPDTQIATSSSPTIKESGSKNNDMPGTPPTDVIETVAETIASTIPHRPFEPHPTRKDSSAARTPKEPKAPTAKRSLNRDLSLEAKKKKEH</sequence>
<organism evidence="2 3">
    <name type="scientific">Tanacetum coccineum</name>
    <dbReference type="NCBI Taxonomy" id="301880"/>
    <lineage>
        <taxon>Eukaryota</taxon>
        <taxon>Viridiplantae</taxon>
        <taxon>Streptophyta</taxon>
        <taxon>Embryophyta</taxon>
        <taxon>Tracheophyta</taxon>
        <taxon>Spermatophyta</taxon>
        <taxon>Magnoliopsida</taxon>
        <taxon>eudicotyledons</taxon>
        <taxon>Gunneridae</taxon>
        <taxon>Pentapetalae</taxon>
        <taxon>asterids</taxon>
        <taxon>campanulids</taxon>
        <taxon>Asterales</taxon>
        <taxon>Asteraceae</taxon>
        <taxon>Asteroideae</taxon>
        <taxon>Anthemideae</taxon>
        <taxon>Anthemidinae</taxon>
        <taxon>Tanacetum</taxon>
    </lineage>
</organism>
<feature type="region of interest" description="Disordered" evidence="1">
    <location>
        <begin position="107"/>
        <end position="203"/>
    </location>
</feature>
<dbReference type="Gene3D" id="2.40.50.140">
    <property type="entry name" value="Nucleic acid-binding proteins"/>
    <property type="match status" value="1"/>
</dbReference>
<evidence type="ECO:0000313" key="3">
    <source>
        <dbReference type="Proteomes" id="UP001151760"/>
    </source>
</evidence>
<comment type="caution">
    <text evidence="2">The sequence shown here is derived from an EMBL/GenBank/DDBJ whole genome shotgun (WGS) entry which is preliminary data.</text>
</comment>
<dbReference type="EMBL" id="BQNB010014170">
    <property type="protein sequence ID" value="GJT24891.1"/>
    <property type="molecule type" value="Genomic_DNA"/>
</dbReference>
<accession>A0ABQ5CCT8</accession>
<gene>
    <name evidence="2" type="ORF">Tco_0894828</name>
</gene>
<feature type="compositionally biased region" description="Basic and acidic residues" evidence="1">
    <location>
        <begin position="189"/>
        <end position="203"/>
    </location>
</feature>
<dbReference type="Proteomes" id="UP001151760">
    <property type="component" value="Unassembled WGS sequence"/>
</dbReference>
<name>A0ABQ5CCT8_9ASTR</name>
<keyword evidence="3" id="KW-1185">Reference proteome</keyword>
<feature type="compositionally biased region" description="Basic and acidic residues" evidence="1">
    <location>
        <begin position="160"/>
        <end position="181"/>
    </location>
</feature>
<feature type="compositionally biased region" description="Polar residues" evidence="1">
    <location>
        <begin position="118"/>
        <end position="137"/>
    </location>
</feature>
<evidence type="ECO:0000256" key="1">
    <source>
        <dbReference type="SAM" id="MobiDB-lite"/>
    </source>
</evidence>
<dbReference type="InterPro" id="IPR012340">
    <property type="entry name" value="NA-bd_OB-fold"/>
</dbReference>
<protein>
    <submittedName>
        <fullName evidence="2">Nucleic acid-binding, OB-fold protein</fullName>
    </submittedName>
</protein>
<proteinExistence type="predicted"/>
<reference evidence="2" key="1">
    <citation type="journal article" date="2022" name="Int. J. Mol. Sci.">
        <title>Draft Genome of Tanacetum Coccineum: Genomic Comparison of Closely Related Tanacetum-Family Plants.</title>
        <authorList>
            <person name="Yamashiro T."/>
            <person name="Shiraishi A."/>
            <person name="Nakayama K."/>
            <person name="Satake H."/>
        </authorList>
    </citation>
    <scope>NUCLEOTIDE SEQUENCE</scope>
</reference>
<reference evidence="2" key="2">
    <citation type="submission" date="2022-01" db="EMBL/GenBank/DDBJ databases">
        <authorList>
            <person name="Yamashiro T."/>
            <person name="Shiraishi A."/>
            <person name="Satake H."/>
            <person name="Nakayama K."/>
        </authorList>
    </citation>
    <scope>NUCLEOTIDE SEQUENCE</scope>
</reference>